<organism evidence="3 4">
    <name type="scientific">Magallana gigas</name>
    <name type="common">Pacific oyster</name>
    <name type="synonym">Crassostrea gigas</name>
    <dbReference type="NCBI Taxonomy" id="29159"/>
    <lineage>
        <taxon>Eukaryota</taxon>
        <taxon>Metazoa</taxon>
        <taxon>Spiralia</taxon>
        <taxon>Lophotrochozoa</taxon>
        <taxon>Mollusca</taxon>
        <taxon>Bivalvia</taxon>
        <taxon>Autobranchia</taxon>
        <taxon>Pteriomorphia</taxon>
        <taxon>Ostreida</taxon>
        <taxon>Ostreoidea</taxon>
        <taxon>Ostreidae</taxon>
        <taxon>Magallana</taxon>
    </lineage>
</organism>
<keyword evidence="2" id="KW-0732">Signal</keyword>
<dbReference type="EnsemblMetazoa" id="G16836.4">
    <property type="protein sequence ID" value="G16836.4:cds"/>
    <property type="gene ID" value="G16836"/>
</dbReference>
<protein>
    <submittedName>
        <fullName evidence="3">Uncharacterized protein</fullName>
    </submittedName>
</protein>
<reference evidence="3" key="1">
    <citation type="submission" date="2022-08" db="UniProtKB">
        <authorList>
            <consortium name="EnsemblMetazoa"/>
        </authorList>
    </citation>
    <scope>IDENTIFICATION</scope>
    <source>
        <strain evidence="3">05x7-T-G4-1.051#20</strain>
    </source>
</reference>
<accession>A0A8W8J1H0</accession>
<feature type="signal peptide" evidence="2">
    <location>
        <begin position="1"/>
        <end position="22"/>
    </location>
</feature>
<evidence type="ECO:0000313" key="4">
    <source>
        <dbReference type="Proteomes" id="UP000005408"/>
    </source>
</evidence>
<keyword evidence="1" id="KW-1133">Transmembrane helix</keyword>
<keyword evidence="4" id="KW-1185">Reference proteome</keyword>
<feature type="chain" id="PRO_5036455335" evidence="2">
    <location>
        <begin position="23"/>
        <end position="195"/>
    </location>
</feature>
<evidence type="ECO:0000256" key="1">
    <source>
        <dbReference type="SAM" id="Phobius"/>
    </source>
</evidence>
<evidence type="ECO:0000313" key="3">
    <source>
        <dbReference type="EnsemblMetazoa" id="G16836.4:cds"/>
    </source>
</evidence>
<proteinExistence type="predicted"/>
<dbReference type="Proteomes" id="UP000005408">
    <property type="component" value="Unassembled WGS sequence"/>
</dbReference>
<keyword evidence="1" id="KW-0812">Transmembrane</keyword>
<evidence type="ECO:0000256" key="2">
    <source>
        <dbReference type="SAM" id="SignalP"/>
    </source>
</evidence>
<sequence>MALNTKLKSFVMMMICLMILKSKDTLQCDAPTHVNRCPRNQQEWKIREKELNCQSLHQSNDSKTELLYHCVLNAEGTELIEVCAPSKKIYGSKCTEFNDGGSIIHESYISCEKFQVPCPTPYNSTKAYEYQECYDIVEKEREKRKNRTENYDYKCSCFEKWTVAAVGGVIANVLIAIIYYQKKQNNKIKNEIKIL</sequence>
<dbReference type="AlphaFoldDB" id="A0A8W8J1H0"/>
<name>A0A8W8J1H0_MAGGI</name>
<keyword evidence="1" id="KW-0472">Membrane</keyword>
<feature type="transmembrane region" description="Helical" evidence="1">
    <location>
        <begin position="161"/>
        <end position="180"/>
    </location>
</feature>